<sequence>MLKDVKELLIDEWSVGGYYRDIDLPDVVDGIHANMNYGNGVLVIAFPLSQQMQPATLRLQKIATDRGGRTGNSGHAAP</sequence>
<comment type="caution">
    <text evidence="1">The sequence shown here is derived from an EMBL/GenBank/DDBJ whole genome shotgun (WGS) entry which is preliminary data.</text>
</comment>
<gene>
    <name evidence="1" type="ORF">KDK_44050</name>
</gene>
<proteinExistence type="predicted"/>
<evidence type="ECO:0000313" key="1">
    <source>
        <dbReference type="EMBL" id="GCE20605.1"/>
    </source>
</evidence>
<dbReference type="OrthoDB" id="161349at2"/>
<dbReference type="EMBL" id="BIFS01000001">
    <property type="protein sequence ID" value="GCE20605.1"/>
    <property type="molecule type" value="Genomic_DNA"/>
</dbReference>
<dbReference type="RefSeq" id="WP_126552262.1">
    <property type="nucleotide sequence ID" value="NZ_BIFS01000001.1"/>
</dbReference>
<dbReference type="InterPro" id="IPR008978">
    <property type="entry name" value="HSP20-like_chaperone"/>
</dbReference>
<dbReference type="CDD" id="cd06464">
    <property type="entry name" value="ACD_sHsps-like"/>
    <property type="match status" value="1"/>
</dbReference>
<dbReference type="SUPFAM" id="SSF49764">
    <property type="entry name" value="HSP20-like chaperones"/>
    <property type="match status" value="1"/>
</dbReference>
<dbReference type="AlphaFoldDB" id="A0A402ANK3"/>
<organism evidence="1 2">
    <name type="scientific">Dictyobacter kobayashii</name>
    <dbReference type="NCBI Taxonomy" id="2014872"/>
    <lineage>
        <taxon>Bacteria</taxon>
        <taxon>Bacillati</taxon>
        <taxon>Chloroflexota</taxon>
        <taxon>Ktedonobacteria</taxon>
        <taxon>Ktedonobacterales</taxon>
        <taxon>Dictyobacteraceae</taxon>
        <taxon>Dictyobacter</taxon>
    </lineage>
</organism>
<name>A0A402ANK3_9CHLR</name>
<evidence type="ECO:0008006" key="3">
    <source>
        <dbReference type="Google" id="ProtNLM"/>
    </source>
</evidence>
<dbReference type="Proteomes" id="UP000287188">
    <property type="component" value="Unassembled WGS sequence"/>
</dbReference>
<protein>
    <recommendedName>
        <fullName evidence="3">SHSP domain-containing protein</fullName>
    </recommendedName>
</protein>
<reference evidence="2" key="1">
    <citation type="submission" date="2018-12" db="EMBL/GenBank/DDBJ databases">
        <title>Tengunoibacter tsumagoiensis gen. nov., sp. nov., Dictyobacter kobayashii sp. nov., D. alpinus sp. nov., and D. joshuensis sp. nov. and description of Dictyobacteraceae fam. nov. within the order Ktedonobacterales isolated from Tengu-no-mugimeshi.</title>
        <authorList>
            <person name="Wang C.M."/>
            <person name="Zheng Y."/>
            <person name="Sakai Y."/>
            <person name="Toyoda A."/>
            <person name="Minakuchi Y."/>
            <person name="Abe K."/>
            <person name="Yokota A."/>
            <person name="Yabe S."/>
        </authorList>
    </citation>
    <scope>NUCLEOTIDE SEQUENCE [LARGE SCALE GENOMIC DNA]</scope>
    <source>
        <strain evidence="2">Uno11</strain>
    </source>
</reference>
<accession>A0A402ANK3</accession>
<keyword evidence="2" id="KW-1185">Reference proteome</keyword>
<dbReference type="Gene3D" id="2.60.40.790">
    <property type="match status" value="1"/>
</dbReference>
<evidence type="ECO:0000313" key="2">
    <source>
        <dbReference type="Proteomes" id="UP000287188"/>
    </source>
</evidence>